<feature type="domain" description="NAD-dependent epimerase/dehydratase" evidence="2">
    <location>
        <begin position="4"/>
        <end position="219"/>
    </location>
</feature>
<dbReference type="InterPro" id="IPR010099">
    <property type="entry name" value="SDR39U1"/>
</dbReference>
<dbReference type="OrthoDB" id="9801773at2"/>
<keyword evidence="5" id="KW-1185">Reference proteome</keyword>
<protein>
    <submittedName>
        <fullName evidence="4">TIGR01777 family protein</fullName>
    </submittedName>
</protein>
<accession>A0A6I2MRF8</accession>
<evidence type="ECO:0000259" key="3">
    <source>
        <dbReference type="Pfam" id="PF08338"/>
    </source>
</evidence>
<organism evidence="4 5">
    <name type="scientific">Maribacter luteus</name>
    <dbReference type="NCBI Taxonomy" id="2594478"/>
    <lineage>
        <taxon>Bacteria</taxon>
        <taxon>Pseudomonadati</taxon>
        <taxon>Bacteroidota</taxon>
        <taxon>Flavobacteriia</taxon>
        <taxon>Flavobacteriales</taxon>
        <taxon>Flavobacteriaceae</taxon>
        <taxon>Maribacter</taxon>
    </lineage>
</organism>
<sequence length="304" mass="33990">MKLLITGATGLVGRAIVEISNKHGISVNYLTTNKDKIVSNENFQGYFWNPEQNEIDLDCFKEVTAIINLAGSSISERWTADYKNEILYSRINSLKTLNYALGKIDAKAINSFVSASAIGIYPSSLDHFYTEEDQAVDDSFLGEVVQKWEKEIDALSHFGFPVAKVRIGLVLSKDGGVLPKLEKPIKSYVGATFGNGKQWQSWIHINDLARLFLFIVENQLEGVFNGVAPNPVMYKKMVKELAKIFKSPLLLPNIPRFALKLILGEMSYLLFASQRVSSKKIAEEGFVFDYPNLGNALEAFYIEG</sequence>
<comment type="caution">
    <text evidence="4">The sequence shown here is derived from an EMBL/GenBank/DDBJ whole genome shotgun (WGS) entry which is preliminary data.</text>
</comment>
<dbReference type="Pfam" id="PF01370">
    <property type="entry name" value="Epimerase"/>
    <property type="match status" value="1"/>
</dbReference>
<dbReference type="Proteomes" id="UP000443153">
    <property type="component" value="Unassembled WGS sequence"/>
</dbReference>
<comment type="similarity">
    <text evidence="1">Belongs to the NAD(P)-dependent epimerase/dehydratase family. SDR39U1 subfamily.</text>
</comment>
<feature type="domain" description="DUF1731" evidence="3">
    <location>
        <begin position="254"/>
        <end position="299"/>
    </location>
</feature>
<name>A0A6I2MRF8_9FLAO</name>
<dbReference type="AlphaFoldDB" id="A0A6I2MRF8"/>
<evidence type="ECO:0000259" key="2">
    <source>
        <dbReference type="Pfam" id="PF01370"/>
    </source>
</evidence>
<dbReference type="SUPFAM" id="SSF51735">
    <property type="entry name" value="NAD(P)-binding Rossmann-fold domains"/>
    <property type="match status" value="1"/>
</dbReference>
<dbReference type="EMBL" id="WKJH01000021">
    <property type="protein sequence ID" value="MRX65135.1"/>
    <property type="molecule type" value="Genomic_DNA"/>
</dbReference>
<evidence type="ECO:0000313" key="5">
    <source>
        <dbReference type="Proteomes" id="UP000443153"/>
    </source>
</evidence>
<dbReference type="InterPro" id="IPR001509">
    <property type="entry name" value="Epimerase_deHydtase"/>
</dbReference>
<dbReference type="PANTHER" id="PTHR11092:SF0">
    <property type="entry name" value="EPIMERASE FAMILY PROTEIN SDR39U1"/>
    <property type="match status" value="1"/>
</dbReference>
<evidence type="ECO:0000313" key="4">
    <source>
        <dbReference type="EMBL" id="MRX65135.1"/>
    </source>
</evidence>
<reference evidence="4 5" key="1">
    <citation type="submission" date="2019-11" db="EMBL/GenBank/DDBJ databases">
        <title>Maribacter lutea sp. nov., a marine bacterium isolated from intertidal sand.</title>
        <authorList>
            <person name="Liu A."/>
        </authorList>
    </citation>
    <scope>NUCLEOTIDE SEQUENCE [LARGE SCALE GENOMIC DNA]</scope>
    <source>
        <strain evidence="4 5">RZ05</strain>
    </source>
</reference>
<proteinExistence type="inferred from homology"/>
<evidence type="ECO:0000256" key="1">
    <source>
        <dbReference type="ARBA" id="ARBA00009353"/>
    </source>
</evidence>
<dbReference type="PANTHER" id="PTHR11092">
    <property type="entry name" value="SUGAR NUCLEOTIDE EPIMERASE RELATED"/>
    <property type="match status" value="1"/>
</dbReference>
<dbReference type="InterPro" id="IPR036291">
    <property type="entry name" value="NAD(P)-bd_dom_sf"/>
</dbReference>
<dbReference type="RefSeq" id="WP_154367674.1">
    <property type="nucleotide sequence ID" value="NZ_WKJH01000021.1"/>
</dbReference>
<dbReference type="Gene3D" id="3.40.50.720">
    <property type="entry name" value="NAD(P)-binding Rossmann-like Domain"/>
    <property type="match status" value="1"/>
</dbReference>
<dbReference type="InterPro" id="IPR013549">
    <property type="entry name" value="DUF1731"/>
</dbReference>
<dbReference type="Pfam" id="PF08338">
    <property type="entry name" value="DUF1731"/>
    <property type="match status" value="1"/>
</dbReference>
<dbReference type="NCBIfam" id="TIGR01777">
    <property type="entry name" value="yfcH"/>
    <property type="match status" value="1"/>
</dbReference>
<gene>
    <name evidence="4" type="ORF">GJ691_13300</name>
</gene>